<dbReference type="InterPro" id="IPR004637">
    <property type="entry name" value="Dat"/>
</dbReference>
<dbReference type="InterPro" id="IPR015424">
    <property type="entry name" value="PyrdxlP-dep_Trfase"/>
</dbReference>
<evidence type="ECO:0000313" key="7">
    <source>
        <dbReference type="EMBL" id="RKS87151.1"/>
    </source>
</evidence>
<dbReference type="RefSeq" id="WP_121144065.1">
    <property type="nucleotide sequence ID" value="NZ_RBWY01000001.1"/>
</dbReference>
<dbReference type="CDD" id="cd00610">
    <property type="entry name" value="OAT_like"/>
    <property type="match status" value="1"/>
</dbReference>
<keyword evidence="5 6" id="KW-0663">Pyridoxal phosphate</keyword>
<dbReference type="PIRSF" id="PIRSF000521">
    <property type="entry name" value="Transaminase_4ab_Lys_Orn"/>
    <property type="match status" value="1"/>
</dbReference>
<accession>A0A495RIB6</accession>
<evidence type="ECO:0000256" key="2">
    <source>
        <dbReference type="ARBA" id="ARBA00008954"/>
    </source>
</evidence>
<organism evidence="7 8">
    <name type="scientific">Orbus hercynius</name>
    <dbReference type="NCBI Taxonomy" id="593135"/>
    <lineage>
        <taxon>Bacteria</taxon>
        <taxon>Pseudomonadati</taxon>
        <taxon>Pseudomonadota</taxon>
        <taxon>Gammaproteobacteria</taxon>
        <taxon>Orbales</taxon>
        <taxon>Orbaceae</taxon>
        <taxon>Orbus</taxon>
    </lineage>
</organism>
<comment type="caution">
    <text evidence="7">The sequence shown here is derived from an EMBL/GenBank/DDBJ whole genome shotgun (WGS) entry which is preliminary data.</text>
</comment>
<dbReference type="InterPro" id="IPR015422">
    <property type="entry name" value="PyrdxlP-dep_Trfase_small"/>
</dbReference>
<evidence type="ECO:0000313" key="8">
    <source>
        <dbReference type="Proteomes" id="UP000278542"/>
    </source>
</evidence>
<keyword evidence="8" id="KW-1185">Reference proteome</keyword>
<keyword evidence="4 7" id="KW-0808">Transferase</keyword>
<dbReference type="PANTHER" id="PTHR43552:SF1">
    <property type="entry name" value="DIAMINOBUTYRATE--2-OXOGLUTARATE AMINOTRANSFERASE"/>
    <property type="match status" value="1"/>
</dbReference>
<dbReference type="GO" id="GO:0030170">
    <property type="term" value="F:pyridoxal phosphate binding"/>
    <property type="evidence" value="ECO:0007669"/>
    <property type="project" value="InterPro"/>
</dbReference>
<comment type="similarity">
    <text evidence="2 6">Belongs to the class-III pyridoxal-phosphate-dependent aminotransferase family.</text>
</comment>
<dbReference type="AlphaFoldDB" id="A0A495RIB6"/>
<comment type="cofactor">
    <cofactor evidence="1">
        <name>pyridoxal 5'-phosphate</name>
        <dbReference type="ChEBI" id="CHEBI:597326"/>
    </cofactor>
</comment>
<dbReference type="Gene3D" id="3.40.640.10">
    <property type="entry name" value="Type I PLP-dependent aspartate aminotransferase-like (Major domain)"/>
    <property type="match status" value="1"/>
</dbReference>
<sequence>MGTTQLSSFDNQYYLDRQSHFESNARSYPRKFPISIKSAQGAWLEDVEGKKYLDCLAGAGTLALGHNHPSVISAIKQVLESQLPLHTLDLTTPLKDQFSHTVLNLLPGRADDWRLQFCGPTGADANEAAFKLAKTVTGRAPIISFTGGYHGMTNGTLSATGNLGAKSPIHGLMPYVQFMPYPYAYRCPLGLGGELGEMALANLFERFLDDVESGVTKPAAVILEAIQGEGGVIPAPVQWLKRVREVTKRHGIILILDEVQAGIGRSGEFFAFDQSGIVPDMIVMSKAIGGGLPMSLVAYRAELDVWAPGAHTGTFRGNQLAMATGLATLDMITQQGVQENVNIAGQALKAGLLQLQQRFACIGEVRGRGLMLGIEIVDAKGKPDMLGSLPYAPELSVALQKACFQAGLIAERGGRHGSVLRFLPPLTLTLDEVNQILTRLETALTAVTK</sequence>
<evidence type="ECO:0000256" key="3">
    <source>
        <dbReference type="ARBA" id="ARBA00022576"/>
    </source>
</evidence>
<dbReference type="PANTHER" id="PTHR43552">
    <property type="entry name" value="DIAMINOBUTYRATE--2-OXOGLUTARATE AMINOTRANSFERASE"/>
    <property type="match status" value="1"/>
</dbReference>
<evidence type="ECO:0000256" key="6">
    <source>
        <dbReference type="RuleBase" id="RU003560"/>
    </source>
</evidence>
<evidence type="ECO:0000256" key="5">
    <source>
        <dbReference type="ARBA" id="ARBA00022898"/>
    </source>
</evidence>
<dbReference type="InterPro" id="IPR005814">
    <property type="entry name" value="Aminotrans_3"/>
</dbReference>
<proteinExistence type="inferred from homology"/>
<evidence type="ECO:0000256" key="4">
    <source>
        <dbReference type="ARBA" id="ARBA00022679"/>
    </source>
</evidence>
<dbReference type="FunFam" id="3.40.640.10:FF:000004">
    <property type="entry name" value="Acetylornithine aminotransferase"/>
    <property type="match status" value="1"/>
</dbReference>
<dbReference type="InterPro" id="IPR015421">
    <property type="entry name" value="PyrdxlP-dep_Trfase_major"/>
</dbReference>
<gene>
    <name evidence="7" type="ORF">DES39_0368</name>
</gene>
<dbReference type="NCBIfam" id="TIGR00709">
    <property type="entry name" value="dat"/>
    <property type="match status" value="1"/>
</dbReference>
<protein>
    <submittedName>
        <fullName evidence="7">Diaminobutyrate aminotransferase</fullName>
    </submittedName>
</protein>
<dbReference type="Pfam" id="PF00202">
    <property type="entry name" value="Aminotran_3"/>
    <property type="match status" value="1"/>
</dbReference>
<dbReference type="Proteomes" id="UP000278542">
    <property type="component" value="Unassembled WGS sequence"/>
</dbReference>
<evidence type="ECO:0000256" key="1">
    <source>
        <dbReference type="ARBA" id="ARBA00001933"/>
    </source>
</evidence>
<name>A0A495RIB6_9GAMM</name>
<keyword evidence="3 7" id="KW-0032">Aminotransferase</keyword>
<dbReference type="GO" id="GO:0008483">
    <property type="term" value="F:transaminase activity"/>
    <property type="evidence" value="ECO:0007669"/>
    <property type="project" value="UniProtKB-KW"/>
</dbReference>
<dbReference type="Gene3D" id="3.90.1150.10">
    <property type="entry name" value="Aspartate Aminotransferase, domain 1"/>
    <property type="match status" value="1"/>
</dbReference>
<dbReference type="PROSITE" id="PS00600">
    <property type="entry name" value="AA_TRANSFER_CLASS_3"/>
    <property type="match status" value="1"/>
</dbReference>
<dbReference type="EMBL" id="RBWY01000001">
    <property type="protein sequence ID" value="RKS87151.1"/>
    <property type="molecule type" value="Genomic_DNA"/>
</dbReference>
<dbReference type="SUPFAM" id="SSF53383">
    <property type="entry name" value="PLP-dependent transferases"/>
    <property type="match status" value="1"/>
</dbReference>
<dbReference type="OrthoDB" id="9801052at2"/>
<reference evidence="7 8" key="1">
    <citation type="submission" date="2018-10" db="EMBL/GenBank/DDBJ databases">
        <title>Genomic Encyclopedia of Type Strains, Phase IV (KMG-IV): sequencing the most valuable type-strain genomes for metagenomic binning, comparative biology and taxonomic classification.</title>
        <authorList>
            <person name="Goeker M."/>
        </authorList>
    </citation>
    <scope>NUCLEOTIDE SEQUENCE [LARGE SCALE GENOMIC DNA]</scope>
    <source>
        <strain evidence="7 8">DSM 22228</strain>
    </source>
</reference>
<dbReference type="InterPro" id="IPR049704">
    <property type="entry name" value="Aminotrans_3_PPA_site"/>
</dbReference>